<keyword evidence="4" id="KW-1185">Reference proteome</keyword>
<proteinExistence type="predicted"/>
<comment type="caution">
    <text evidence="3">The sequence shown here is derived from an EMBL/GenBank/DDBJ whole genome shotgun (WGS) entry which is preliminary data.</text>
</comment>
<dbReference type="AlphaFoldDB" id="A0A4Q5LUP3"/>
<evidence type="ECO:0000259" key="2">
    <source>
        <dbReference type="Pfam" id="PF19573"/>
    </source>
</evidence>
<dbReference type="OrthoDB" id="654178at2"/>
<accession>A0A4Q5LUP3</accession>
<evidence type="ECO:0000256" key="1">
    <source>
        <dbReference type="SAM" id="SignalP"/>
    </source>
</evidence>
<protein>
    <recommendedName>
        <fullName evidence="2">DUF6089 domain-containing protein</fullName>
    </recommendedName>
</protein>
<dbReference type="Proteomes" id="UP000293162">
    <property type="component" value="Unassembled WGS sequence"/>
</dbReference>
<dbReference type="InterPro" id="IPR045743">
    <property type="entry name" value="DUF6089"/>
</dbReference>
<name>A0A4Q5LUP3_9BACT</name>
<sequence>MKKNLFLLLLLGTLPKLQAQMWEVGAGVGGMNYKGDVLYKFKPFVVGPGANIFARMNYSRSLSIKANALIGKIHGSDDAIKDPFHRIRGFSFNANIMEAGGQIEYNFMNFRTSASRIVNNWTPYVFGGGAITMRTTNYTIKNLIDQGGGVYIYNGTTTGSSNTRINSWILGLGFKKELNARWNWGVEFGTRWINDDFLDGFGYYKDGTYDRDDVAPAIITDFVLLNRKRGVPGTRAKDMYYYTNFSISYLFYKVHCPPNRR</sequence>
<dbReference type="Pfam" id="PF19573">
    <property type="entry name" value="DUF6089"/>
    <property type="match status" value="1"/>
</dbReference>
<feature type="signal peptide" evidence="1">
    <location>
        <begin position="1"/>
        <end position="19"/>
    </location>
</feature>
<evidence type="ECO:0000313" key="3">
    <source>
        <dbReference type="EMBL" id="RYU93255.1"/>
    </source>
</evidence>
<keyword evidence="1" id="KW-0732">Signal</keyword>
<organism evidence="3 4">
    <name type="scientific">Emticicia agri</name>
    <dbReference type="NCBI Taxonomy" id="2492393"/>
    <lineage>
        <taxon>Bacteria</taxon>
        <taxon>Pseudomonadati</taxon>
        <taxon>Bacteroidota</taxon>
        <taxon>Cytophagia</taxon>
        <taxon>Cytophagales</taxon>
        <taxon>Leadbetterellaceae</taxon>
        <taxon>Emticicia</taxon>
    </lineage>
</organism>
<feature type="domain" description="DUF6089" evidence="2">
    <location>
        <begin position="2"/>
        <end position="201"/>
    </location>
</feature>
<dbReference type="EMBL" id="SEWF01000050">
    <property type="protein sequence ID" value="RYU93255.1"/>
    <property type="molecule type" value="Genomic_DNA"/>
</dbReference>
<feature type="chain" id="PRO_5020712812" description="DUF6089 domain-containing protein" evidence="1">
    <location>
        <begin position="20"/>
        <end position="261"/>
    </location>
</feature>
<dbReference type="RefSeq" id="WP_130023587.1">
    <property type="nucleotide sequence ID" value="NZ_SEWF01000050.1"/>
</dbReference>
<reference evidence="3 4" key="1">
    <citation type="submission" date="2019-02" db="EMBL/GenBank/DDBJ databases">
        <title>Bacterial novel species Emticicia sp. 17J42-9 isolated from soil.</title>
        <authorList>
            <person name="Jung H.-Y."/>
        </authorList>
    </citation>
    <scope>NUCLEOTIDE SEQUENCE [LARGE SCALE GENOMIC DNA]</scope>
    <source>
        <strain evidence="3 4">17J42-9</strain>
    </source>
</reference>
<gene>
    <name evidence="3" type="ORF">EWM59_22910</name>
</gene>
<evidence type="ECO:0000313" key="4">
    <source>
        <dbReference type="Proteomes" id="UP000293162"/>
    </source>
</evidence>